<keyword evidence="4 12" id="KW-1003">Cell membrane</keyword>
<evidence type="ECO:0000256" key="6">
    <source>
        <dbReference type="ARBA" id="ARBA00022842"/>
    </source>
</evidence>
<keyword evidence="7 12" id="KW-1133">Transmembrane helix</keyword>
<keyword evidence="5 12" id="KW-0812">Transmembrane</keyword>
<feature type="transmembrane region" description="Helical" evidence="12">
    <location>
        <begin position="298"/>
        <end position="318"/>
    </location>
</feature>
<evidence type="ECO:0000256" key="12">
    <source>
        <dbReference type="RuleBase" id="RU362010"/>
    </source>
</evidence>
<keyword evidence="3 12" id="KW-0813">Transport</keyword>
<gene>
    <name evidence="12 13" type="primary">corA</name>
    <name evidence="13" type="ORF">FAM09_03600</name>
</gene>
<evidence type="ECO:0000313" key="14">
    <source>
        <dbReference type="Proteomes" id="UP000306918"/>
    </source>
</evidence>
<comment type="caution">
    <text evidence="13">The sequence shown here is derived from an EMBL/GenBank/DDBJ whole genome shotgun (WGS) entry which is preliminary data.</text>
</comment>
<evidence type="ECO:0000256" key="7">
    <source>
        <dbReference type="ARBA" id="ARBA00022989"/>
    </source>
</evidence>
<proteinExistence type="inferred from homology"/>
<comment type="catalytic activity">
    <reaction evidence="10">
        <text>Mg(2+)(in) = Mg(2+)(out)</text>
        <dbReference type="Rhea" id="RHEA:29827"/>
        <dbReference type="ChEBI" id="CHEBI:18420"/>
    </reaction>
</comment>
<name>A0A4S8HZU0_9BACT</name>
<comment type="subcellular location">
    <subcellularLocation>
        <location evidence="1">Cell membrane</location>
        <topology evidence="1">Multi-pass membrane protein</topology>
    </subcellularLocation>
    <subcellularLocation>
        <location evidence="12">Membrane</location>
        <topology evidence="12">Multi-pass membrane protein</topology>
    </subcellularLocation>
</comment>
<keyword evidence="8 12" id="KW-0406">Ion transport</keyword>
<dbReference type="Pfam" id="PF01544">
    <property type="entry name" value="CorA"/>
    <property type="match status" value="1"/>
</dbReference>
<dbReference type="InterPro" id="IPR045863">
    <property type="entry name" value="CorA_TM1_TM2"/>
</dbReference>
<dbReference type="Gene3D" id="3.30.460.20">
    <property type="entry name" value="CorA soluble domain-like"/>
    <property type="match status" value="1"/>
</dbReference>
<comment type="function">
    <text evidence="11">Mediates influx of magnesium ions. Alternates between open and closed states. Activated by low cytoplasmic Mg(2+) levels. Inactive when cytoplasmic Mg(2+) levels are high.</text>
</comment>
<keyword evidence="9 12" id="KW-0472">Membrane</keyword>
<evidence type="ECO:0000256" key="3">
    <source>
        <dbReference type="ARBA" id="ARBA00022448"/>
    </source>
</evidence>
<dbReference type="SUPFAM" id="SSF144083">
    <property type="entry name" value="Magnesium transport protein CorA, transmembrane region"/>
    <property type="match status" value="1"/>
</dbReference>
<dbReference type="GO" id="GO:0015087">
    <property type="term" value="F:cobalt ion transmembrane transporter activity"/>
    <property type="evidence" value="ECO:0007669"/>
    <property type="project" value="UniProtKB-UniRule"/>
</dbReference>
<dbReference type="InterPro" id="IPR004488">
    <property type="entry name" value="Mg/Co-transport_prot_CorA"/>
</dbReference>
<dbReference type="Gene3D" id="1.20.58.340">
    <property type="entry name" value="Magnesium transport protein CorA, transmembrane region"/>
    <property type="match status" value="2"/>
</dbReference>
<protein>
    <recommendedName>
        <fullName evidence="12">Magnesium transport protein CorA</fullName>
    </recommendedName>
</protein>
<evidence type="ECO:0000256" key="4">
    <source>
        <dbReference type="ARBA" id="ARBA00022475"/>
    </source>
</evidence>
<accession>A0A4S8HZU0</accession>
<dbReference type="AlphaFoldDB" id="A0A4S8HZU0"/>
<organism evidence="13 14">
    <name type="scientific">Niastella caeni</name>
    <dbReference type="NCBI Taxonomy" id="2569763"/>
    <lineage>
        <taxon>Bacteria</taxon>
        <taxon>Pseudomonadati</taxon>
        <taxon>Bacteroidota</taxon>
        <taxon>Chitinophagia</taxon>
        <taxon>Chitinophagales</taxon>
        <taxon>Chitinophagaceae</taxon>
        <taxon>Niastella</taxon>
    </lineage>
</organism>
<evidence type="ECO:0000256" key="2">
    <source>
        <dbReference type="ARBA" id="ARBA00009765"/>
    </source>
</evidence>
<dbReference type="RefSeq" id="WP_136575700.1">
    <property type="nucleotide sequence ID" value="NZ_STFF01000001.1"/>
</dbReference>
<dbReference type="FunFam" id="1.20.58.340:FF:000004">
    <property type="entry name" value="Magnesium transport protein CorA"/>
    <property type="match status" value="1"/>
</dbReference>
<evidence type="ECO:0000313" key="13">
    <source>
        <dbReference type="EMBL" id="THU41210.1"/>
    </source>
</evidence>
<evidence type="ECO:0000256" key="5">
    <source>
        <dbReference type="ARBA" id="ARBA00022692"/>
    </source>
</evidence>
<dbReference type="GO" id="GO:0050897">
    <property type="term" value="F:cobalt ion binding"/>
    <property type="evidence" value="ECO:0007669"/>
    <property type="project" value="TreeGrafter"/>
</dbReference>
<reference evidence="13 14" key="1">
    <citation type="submission" date="2019-04" db="EMBL/GenBank/DDBJ databases">
        <title>Niastella caeni sp. nov., isolated from activated sludge.</title>
        <authorList>
            <person name="Sheng M."/>
        </authorList>
    </citation>
    <scope>NUCLEOTIDE SEQUENCE [LARGE SCALE GENOMIC DNA]</scope>
    <source>
        <strain evidence="13 14">HX-2-15</strain>
    </source>
</reference>
<feature type="transmembrane region" description="Helical" evidence="12">
    <location>
        <begin position="267"/>
        <end position="286"/>
    </location>
</feature>
<dbReference type="InterPro" id="IPR002523">
    <property type="entry name" value="MgTranspt_CorA/ZnTranspt_ZntB"/>
</dbReference>
<evidence type="ECO:0000256" key="8">
    <source>
        <dbReference type="ARBA" id="ARBA00023065"/>
    </source>
</evidence>
<comment type="similarity">
    <text evidence="2 12">Belongs to the CorA metal ion transporter (MIT) (TC 1.A.35) family.</text>
</comment>
<dbReference type="Proteomes" id="UP000306918">
    <property type="component" value="Unassembled WGS sequence"/>
</dbReference>
<evidence type="ECO:0000256" key="10">
    <source>
        <dbReference type="ARBA" id="ARBA00034269"/>
    </source>
</evidence>
<evidence type="ECO:0000256" key="1">
    <source>
        <dbReference type="ARBA" id="ARBA00004651"/>
    </source>
</evidence>
<dbReference type="InterPro" id="IPR045861">
    <property type="entry name" value="CorA_cytoplasmic_dom"/>
</dbReference>
<dbReference type="GO" id="GO:0015095">
    <property type="term" value="F:magnesium ion transmembrane transporter activity"/>
    <property type="evidence" value="ECO:0007669"/>
    <property type="project" value="UniProtKB-UniRule"/>
</dbReference>
<dbReference type="CDD" id="cd12830">
    <property type="entry name" value="MtCorA-like"/>
    <property type="match status" value="1"/>
</dbReference>
<dbReference type="GO" id="GO:0000287">
    <property type="term" value="F:magnesium ion binding"/>
    <property type="evidence" value="ECO:0007669"/>
    <property type="project" value="TreeGrafter"/>
</dbReference>
<dbReference type="NCBIfam" id="TIGR00383">
    <property type="entry name" value="corA"/>
    <property type="match status" value="1"/>
</dbReference>
<dbReference type="GO" id="GO:0005886">
    <property type="term" value="C:plasma membrane"/>
    <property type="evidence" value="ECO:0007669"/>
    <property type="project" value="UniProtKB-SubCell"/>
</dbReference>
<dbReference type="SUPFAM" id="SSF143865">
    <property type="entry name" value="CorA soluble domain-like"/>
    <property type="match status" value="1"/>
</dbReference>
<dbReference type="PANTHER" id="PTHR46494:SF1">
    <property type="entry name" value="CORA FAMILY METAL ION TRANSPORTER (EUROFUNG)"/>
    <property type="match status" value="1"/>
</dbReference>
<keyword evidence="6 12" id="KW-0460">Magnesium</keyword>
<keyword evidence="14" id="KW-1185">Reference proteome</keyword>
<evidence type="ECO:0000256" key="11">
    <source>
        <dbReference type="ARBA" id="ARBA00045497"/>
    </source>
</evidence>
<dbReference type="EMBL" id="STFF01000001">
    <property type="protein sequence ID" value="THU41210.1"/>
    <property type="molecule type" value="Genomic_DNA"/>
</dbReference>
<sequence length="324" mass="37465">MKEIVNCAAYSAGHRTADVELNDIHEILKDPSQFVWIGLYEPSEELLQRVQNEFGLHDLAVEDAHRAHQRPKIELYGDSLFIVLRTVQMTPDCHIQFGETHFFVGSNFIVVVRHGSSVPYTDVRVRCETMPELLGKGQGFVLYAIMDFIVDMYFPVVQELEVALENIEDKVFKENPSRKTTEQIYQLKKDLLEVKRAVSPLIDICNRLMRFDIKYISPETQPYFRDIYDHALRINEMVDNTRELLNTALDANFSLISISQNDTSRKFAGWAAIIAVPTMVAGFYGMNFKFMPELEWAYGYPIVVGLTFIICVTVYYFFRRSGWL</sequence>
<dbReference type="OrthoDB" id="9803416at2"/>
<evidence type="ECO:0000256" key="9">
    <source>
        <dbReference type="ARBA" id="ARBA00023136"/>
    </source>
</evidence>
<dbReference type="PANTHER" id="PTHR46494">
    <property type="entry name" value="CORA FAMILY METAL ION TRANSPORTER (EUROFUNG)"/>
    <property type="match status" value="1"/>
</dbReference>